<dbReference type="PANTHER" id="PTHR21686">
    <property type="entry name" value="DEOXYNUCLEOTIDYLTRANSFERASE TERMINAL-INTERACTING PROTEIN 2"/>
    <property type="match status" value="1"/>
</dbReference>
<comment type="caution">
    <text evidence="2">The sequence shown here is derived from an EMBL/GenBank/DDBJ whole genome shotgun (WGS) entry which is preliminary data.</text>
</comment>
<accession>A0A3L6KZ47</accession>
<proteinExistence type="predicted"/>
<dbReference type="Proteomes" id="UP000266743">
    <property type="component" value="Chromosome 11"/>
</dbReference>
<sequence length="174" mass="20443">MTSKSIDSMMEKAVTTSPKFFSDINAVQGVKQRKKAIRKERKESASTLTQWYGMKKSKLGAEERQELELLKYRNLINPELKHKTPKNNTGTSGFVEFGYFAGTGRNKRRRLKSFADEWMEENPEVQQIVQRRLKQNVRLNRKAKERMAKKAARDAEREKEKKSSKRLKKRDMML</sequence>
<feature type="compositionally biased region" description="Basic residues" evidence="1">
    <location>
        <begin position="162"/>
        <end position="174"/>
    </location>
</feature>
<organism evidence="2">
    <name type="scientific">Trypanosoma brucei equiperdum</name>
    <dbReference type="NCBI Taxonomy" id="630700"/>
    <lineage>
        <taxon>Eukaryota</taxon>
        <taxon>Discoba</taxon>
        <taxon>Euglenozoa</taxon>
        <taxon>Kinetoplastea</taxon>
        <taxon>Metakinetoplastina</taxon>
        <taxon>Trypanosomatida</taxon>
        <taxon>Trypanosomatidae</taxon>
        <taxon>Trypanosoma</taxon>
    </lineage>
</organism>
<dbReference type="PANTHER" id="PTHR21686:SF12">
    <property type="entry name" value="DEOXYNUCLEOTIDYLTRANSFERASE TERMINAL-INTERACTING PROTEIN 2"/>
    <property type="match status" value="1"/>
</dbReference>
<dbReference type="GO" id="GO:0005730">
    <property type="term" value="C:nucleolus"/>
    <property type="evidence" value="ECO:0007669"/>
    <property type="project" value="TreeGrafter"/>
</dbReference>
<evidence type="ECO:0000313" key="2">
    <source>
        <dbReference type="EMBL" id="RHW67540.1"/>
    </source>
</evidence>
<feature type="compositionally biased region" description="Basic and acidic residues" evidence="1">
    <location>
        <begin position="145"/>
        <end position="161"/>
    </location>
</feature>
<reference evidence="2" key="1">
    <citation type="submission" date="2018-09" db="EMBL/GenBank/DDBJ databases">
        <title>whole genome sequence of T. equiperdum IVM-t1 strain.</title>
        <authorList>
            <person name="Suganuma K."/>
        </authorList>
    </citation>
    <scope>NUCLEOTIDE SEQUENCE [LARGE SCALE GENOMIC DNA]</scope>
    <source>
        <strain evidence="2">IVM-t1</strain>
    </source>
</reference>
<dbReference type="GO" id="GO:0003723">
    <property type="term" value="F:RNA binding"/>
    <property type="evidence" value="ECO:0007669"/>
    <property type="project" value="TreeGrafter"/>
</dbReference>
<dbReference type="InterPro" id="IPR039883">
    <property type="entry name" value="Fcf2/DNTTIP2"/>
</dbReference>
<dbReference type="AlphaFoldDB" id="A0A3L6KZ47"/>
<protein>
    <submittedName>
        <fullName evidence="2">Fcf2 pre-rRNA processing</fullName>
    </submittedName>
</protein>
<name>A0A3L6KZ47_9TRYP</name>
<gene>
    <name evidence="2" type="ORF">DPX39_110008200</name>
</gene>
<evidence type="ECO:0000256" key="1">
    <source>
        <dbReference type="SAM" id="MobiDB-lite"/>
    </source>
</evidence>
<dbReference type="EMBL" id="QSBY01000011">
    <property type="protein sequence ID" value="RHW67540.1"/>
    <property type="molecule type" value="Genomic_DNA"/>
</dbReference>
<dbReference type="GO" id="GO:0006396">
    <property type="term" value="P:RNA processing"/>
    <property type="evidence" value="ECO:0007669"/>
    <property type="project" value="TreeGrafter"/>
</dbReference>
<feature type="region of interest" description="Disordered" evidence="1">
    <location>
        <begin position="139"/>
        <end position="174"/>
    </location>
</feature>